<organism evidence="4 5">
    <name type="scientific">Streptomyces thermocoprophilus</name>
    <dbReference type="NCBI Taxonomy" id="78356"/>
    <lineage>
        <taxon>Bacteria</taxon>
        <taxon>Bacillati</taxon>
        <taxon>Actinomycetota</taxon>
        <taxon>Actinomycetes</taxon>
        <taxon>Kitasatosporales</taxon>
        <taxon>Streptomycetaceae</taxon>
        <taxon>Streptomyces</taxon>
    </lineage>
</organism>
<evidence type="ECO:0000256" key="2">
    <source>
        <dbReference type="SAM" id="Phobius"/>
    </source>
</evidence>
<comment type="caution">
    <text evidence="4">The sequence shown here is derived from an EMBL/GenBank/DDBJ whole genome shotgun (WGS) entry which is preliminary data.</text>
</comment>
<feature type="compositionally biased region" description="Low complexity" evidence="1">
    <location>
        <begin position="116"/>
        <end position="130"/>
    </location>
</feature>
<keyword evidence="2" id="KW-0812">Transmembrane</keyword>
<dbReference type="Pfam" id="PF01471">
    <property type="entry name" value="PG_binding_1"/>
    <property type="match status" value="1"/>
</dbReference>
<feature type="region of interest" description="Disordered" evidence="1">
    <location>
        <begin position="112"/>
        <end position="146"/>
    </location>
</feature>
<dbReference type="Proteomes" id="UP001589703">
    <property type="component" value="Unassembled WGS sequence"/>
</dbReference>
<keyword evidence="2" id="KW-1133">Transmembrane helix</keyword>
<evidence type="ECO:0000313" key="4">
    <source>
        <dbReference type="EMBL" id="MFB9739372.1"/>
    </source>
</evidence>
<dbReference type="SUPFAM" id="SSF47090">
    <property type="entry name" value="PGBD-like"/>
    <property type="match status" value="1"/>
</dbReference>
<protein>
    <submittedName>
        <fullName evidence="4">Peptidoglycan-binding domain-containing protein</fullName>
    </submittedName>
</protein>
<evidence type="ECO:0000256" key="1">
    <source>
        <dbReference type="SAM" id="MobiDB-lite"/>
    </source>
</evidence>
<dbReference type="InterPro" id="IPR036366">
    <property type="entry name" value="PGBDSf"/>
</dbReference>
<keyword evidence="2" id="KW-0472">Membrane</keyword>
<reference evidence="4 5" key="1">
    <citation type="submission" date="2024-09" db="EMBL/GenBank/DDBJ databases">
        <authorList>
            <person name="Sun Q."/>
            <person name="Mori K."/>
        </authorList>
    </citation>
    <scope>NUCLEOTIDE SEQUENCE [LARGE SCALE GENOMIC DNA]</scope>
    <source>
        <strain evidence="4 5">JCM 10918</strain>
    </source>
</reference>
<dbReference type="InterPro" id="IPR036365">
    <property type="entry name" value="PGBD-like_sf"/>
</dbReference>
<dbReference type="EMBL" id="JBHMAR010000095">
    <property type="protein sequence ID" value="MFB9739372.1"/>
    <property type="molecule type" value="Genomic_DNA"/>
</dbReference>
<dbReference type="InterPro" id="IPR002477">
    <property type="entry name" value="Peptidoglycan-bd-like"/>
</dbReference>
<proteinExistence type="predicted"/>
<evidence type="ECO:0000259" key="3">
    <source>
        <dbReference type="Pfam" id="PF01471"/>
    </source>
</evidence>
<name>A0ABV5VNG9_9ACTN</name>
<accession>A0ABV5VNG9</accession>
<feature type="transmembrane region" description="Helical" evidence="2">
    <location>
        <begin position="147"/>
        <end position="172"/>
    </location>
</feature>
<feature type="compositionally biased region" description="Low complexity" evidence="1">
    <location>
        <begin position="202"/>
        <end position="267"/>
    </location>
</feature>
<feature type="region of interest" description="Disordered" evidence="1">
    <location>
        <begin position="1"/>
        <end position="41"/>
    </location>
</feature>
<feature type="domain" description="Peptidoglycan binding-like" evidence="3">
    <location>
        <begin position="295"/>
        <end position="353"/>
    </location>
</feature>
<feature type="compositionally biased region" description="Basic and acidic residues" evidence="1">
    <location>
        <begin position="279"/>
        <end position="296"/>
    </location>
</feature>
<gene>
    <name evidence="4" type="ORF">ACFFRO_30375</name>
</gene>
<feature type="compositionally biased region" description="Polar residues" evidence="1">
    <location>
        <begin position="173"/>
        <end position="182"/>
    </location>
</feature>
<sequence>MDERGGVPGASGKLAGEPRTHQCPECGAPRAGDGTPSCGCTQRASEALRDARTAAQAAAEDFDPLRIRPYVALGDGAGGQTAGVDAGEETMALRAVPSDAAAGVPAPSATDLSLFEAGAEAGAPPSEGQAQGQDVRRRPSGRRRRRAVLLGASGAVVGVVAAAGLAAGFLSYDTPSRKTGATGTDGMRAAVPDASGEEQEEPSGSGAAPGRASGTPGATAAGTPSAEPSASAPSAGGSASPAPSASASPSGAGASGKPTAPAGSTAPATPPPSGTPTAPDDRRRPDMPVLRRGDRGPEVVELQLRLGQLYLYTGPADGIFDDRVEQAVRTYQWARGVWADGIGLYGAETRRALESETAVPPGVR</sequence>
<dbReference type="Gene3D" id="1.10.101.10">
    <property type="entry name" value="PGBD-like superfamily/PGBD"/>
    <property type="match status" value="1"/>
</dbReference>
<dbReference type="RefSeq" id="WP_356761754.1">
    <property type="nucleotide sequence ID" value="NZ_JBHMAR010000095.1"/>
</dbReference>
<evidence type="ECO:0000313" key="5">
    <source>
        <dbReference type="Proteomes" id="UP001589703"/>
    </source>
</evidence>
<keyword evidence="5" id="KW-1185">Reference proteome</keyword>
<feature type="region of interest" description="Disordered" evidence="1">
    <location>
        <begin position="171"/>
        <end position="296"/>
    </location>
</feature>